<accession>A0ABS3JBN0</accession>
<evidence type="ECO:0000256" key="1">
    <source>
        <dbReference type="ARBA" id="ARBA00004442"/>
    </source>
</evidence>
<dbReference type="PROSITE" id="PS51123">
    <property type="entry name" value="OMPA_2"/>
    <property type="match status" value="1"/>
</dbReference>
<sequence>MFPVQPQPTNLFRVSPRWLSLLWLLLPVAGHSQAVQWANRIVSVSSEGRGEGGGKQLKALQALGAPSVLNQTKGTPCAWAPANIDGNTEEYITVAMAKPQAIRQVLIAEAGNPGAVIRVIVYDNKQQEHIVFSEKQVAARAADKQIDPLLRIILPDSSLVGQQVKVIINPSRTKGINQIDAIGITSAEKPVVLNVTVAPNTPQSLEKENLGNTINSAGQEVAPVISPDGKTLYFTRTNKGNVGNGKTQDVWFATLNPDRSWGEAKNIGAPINTADNNAISGISPDGKTIYLLNVYKPDGTLQFGVSKSTFARGGWTFPRECKITNNYTQQSTPTGGGESTAPRMEITVSPDGMTMLLALQRTETEGDRDLYVAFRRPDLSWSEPKSLGAVVNTAAEESAPFLAVDNRTLYFTSEGHPGFGDGDIFVTRRLDDTWTNWSVPENLGPAVNTPQWDGYFTIPASGDYAYLSSRANSLGEDDIFRLKLYPAIRPEPVAIISGQVLDAISKKPVSTEVISGLMENDKEFSKVEYDPETGEYKMVLPTQKAYKLSARKDGYFPMTETLDLSRDKRFRDIRRNLYVMPIQPGAKVVLRGVLFKQSEADLLPGSEAELDQLTALMAQYPSMTILVEGHTDNQGEWNLNMKLAEDRVQRVKQYLAAKGVTEARIQTKAWGPSKPVASNESEEKRRLNRRVEFTILTL</sequence>
<evidence type="ECO:0000256" key="4">
    <source>
        <dbReference type="PROSITE-ProRule" id="PRU00473"/>
    </source>
</evidence>
<comment type="caution">
    <text evidence="6">The sequence shown here is derived from an EMBL/GenBank/DDBJ whole genome shotgun (WGS) entry which is preliminary data.</text>
</comment>
<evidence type="ECO:0000259" key="5">
    <source>
        <dbReference type="PROSITE" id="PS51123"/>
    </source>
</evidence>
<feature type="domain" description="OmpA-like" evidence="5">
    <location>
        <begin position="582"/>
        <end position="698"/>
    </location>
</feature>
<dbReference type="PANTHER" id="PTHR30329">
    <property type="entry name" value="STATOR ELEMENT OF FLAGELLAR MOTOR COMPLEX"/>
    <property type="match status" value="1"/>
</dbReference>
<dbReference type="Proteomes" id="UP000664628">
    <property type="component" value="Unassembled WGS sequence"/>
</dbReference>
<dbReference type="SUPFAM" id="SSF103088">
    <property type="entry name" value="OmpA-like"/>
    <property type="match status" value="1"/>
</dbReference>
<evidence type="ECO:0000313" key="7">
    <source>
        <dbReference type="Proteomes" id="UP000664628"/>
    </source>
</evidence>
<keyword evidence="7" id="KW-1185">Reference proteome</keyword>
<keyword evidence="2 4" id="KW-0472">Membrane</keyword>
<organism evidence="6 7">
    <name type="scientific">Fibrella forsythiae</name>
    <dbReference type="NCBI Taxonomy" id="2817061"/>
    <lineage>
        <taxon>Bacteria</taxon>
        <taxon>Pseudomonadati</taxon>
        <taxon>Bacteroidota</taxon>
        <taxon>Cytophagia</taxon>
        <taxon>Cytophagales</taxon>
        <taxon>Spirosomataceae</taxon>
        <taxon>Fibrella</taxon>
    </lineage>
</organism>
<dbReference type="Gene3D" id="2.60.40.1120">
    <property type="entry name" value="Carboxypeptidase-like, regulatory domain"/>
    <property type="match status" value="1"/>
</dbReference>
<dbReference type="InterPro" id="IPR006665">
    <property type="entry name" value="OmpA-like"/>
</dbReference>
<dbReference type="Pfam" id="PF00691">
    <property type="entry name" value="OmpA"/>
    <property type="match status" value="1"/>
</dbReference>
<dbReference type="InterPro" id="IPR036737">
    <property type="entry name" value="OmpA-like_sf"/>
</dbReference>
<protein>
    <submittedName>
        <fullName evidence="6">PD40 domain-containing protein</fullName>
    </submittedName>
</protein>
<dbReference type="InterPro" id="IPR006664">
    <property type="entry name" value="OMP_bac"/>
</dbReference>
<name>A0ABS3JBN0_9BACT</name>
<dbReference type="CDD" id="cd07185">
    <property type="entry name" value="OmpA_C-like"/>
    <property type="match status" value="1"/>
</dbReference>
<dbReference type="EMBL" id="JAFMYW010000001">
    <property type="protein sequence ID" value="MBO0947385.1"/>
    <property type="molecule type" value="Genomic_DNA"/>
</dbReference>
<dbReference type="InterPro" id="IPR050330">
    <property type="entry name" value="Bact_OuterMem_StrucFunc"/>
</dbReference>
<reference evidence="6 7" key="1">
    <citation type="submission" date="2021-03" db="EMBL/GenBank/DDBJ databases">
        <title>Fibrella sp. HMF5405 genome sequencing and assembly.</title>
        <authorList>
            <person name="Kang H."/>
            <person name="Kim H."/>
            <person name="Bae S."/>
            <person name="Joh K."/>
        </authorList>
    </citation>
    <scope>NUCLEOTIDE SEQUENCE [LARGE SCALE GENOMIC DNA]</scope>
    <source>
        <strain evidence="6 7">HMF5405</strain>
    </source>
</reference>
<proteinExistence type="predicted"/>
<comment type="subcellular location">
    <subcellularLocation>
        <location evidence="1">Cell outer membrane</location>
    </subcellularLocation>
</comment>
<evidence type="ECO:0000256" key="2">
    <source>
        <dbReference type="ARBA" id="ARBA00023136"/>
    </source>
</evidence>
<keyword evidence="3" id="KW-0998">Cell outer membrane</keyword>
<dbReference type="PRINTS" id="PR01021">
    <property type="entry name" value="OMPADOMAIN"/>
</dbReference>
<dbReference type="Pfam" id="PF07676">
    <property type="entry name" value="PD40"/>
    <property type="match status" value="2"/>
</dbReference>
<evidence type="ECO:0000313" key="6">
    <source>
        <dbReference type="EMBL" id="MBO0947385.1"/>
    </source>
</evidence>
<dbReference type="CDD" id="cd15482">
    <property type="entry name" value="Sialidase_non-viral"/>
    <property type="match status" value="1"/>
</dbReference>
<evidence type="ECO:0000256" key="3">
    <source>
        <dbReference type="ARBA" id="ARBA00023237"/>
    </source>
</evidence>
<dbReference type="Gene3D" id="2.120.10.30">
    <property type="entry name" value="TolB, C-terminal domain"/>
    <property type="match status" value="1"/>
</dbReference>
<dbReference type="InterPro" id="IPR011659">
    <property type="entry name" value="WD40"/>
</dbReference>
<dbReference type="SUPFAM" id="SSF82171">
    <property type="entry name" value="DPP6 N-terminal domain-like"/>
    <property type="match status" value="1"/>
</dbReference>
<dbReference type="InterPro" id="IPR011042">
    <property type="entry name" value="6-blade_b-propeller_TolB-like"/>
</dbReference>
<dbReference type="RefSeq" id="WP_207327300.1">
    <property type="nucleotide sequence ID" value="NZ_JAFMYW010000001.1"/>
</dbReference>
<dbReference type="Gene3D" id="3.30.1330.60">
    <property type="entry name" value="OmpA-like domain"/>
    <property type="match status" value="1"/>
</dbReference>
<gene>
    <name evidence="6" type="ORF">J2I46_02240</name>
</gene>
<dbReference type="PANTHER" id="PTHR30329:SF21">
    <property type="entry name" value="LIPOPROTEIN YIAD-RELATED"/>
    <property type="match status" value="1"/>
</dbReference>